<feature type="domain" description="Calcineurin-like phosphoesterase" evidence="1">
    <location>
        <begin position="8"/>
        <end position="129"/>
    </location>
</feature>
<gene>
    <name evidence="2" type="ORF">HELGO_WM19705</name>
</gene>
<dbReference type="Pfam" id="PF00149">
    <property type="entry name" value="Metallophos"/>
    <property type="match status" value="1"/>
</dbReference>
<dbReference type="InterPro" id="IPR050126">
    <property type="entry name" value="Ap4A_hydrolase"/>
</dbReference>
<accession>A0A6S6TYB8</accession>
<name>A0A6S6TYB8_9BACT</name>
<dbReference type="GO" id="GO:0110154">
    <property type="term" value="P:RNA decapping"/>
    <property type="evidence" value="ECO:0007669"/>
    <property type="project" value="TreeGrafter"/>
</dbReference>
<dbReference type="InterPro" id="IPR004843">
    <property type="entry name" value="Calcineurin-like_PHP"/>
</dbReference>
<protein>
    <submittedName>
        <fullName evidence="2">Serine/threonine protein phosphatase</fullName>
    </submittedName>
</protein>
<evidence type="ECO:0000259" key="1">
    <source>
        <dbReference type="Pfam" id="PF00149"/>
    </source>
</evidence>
<dbReference type="PANTHER" id="PTHR42850:SF4">
    <property type="entry name" value="ZINC-DEPENDENT ENDOPOLYPHOSPHATASE"/>
    <property type="match status" value="1"/>
</dbReference>
<dbReference type="AlphaFoldDB" id="A0A6S6TYB8"/>
<dbReference type="Gene3D" id="3.60.21.10">
    <property type="match status" value="1"/>
</dbReference>
<dbReference type="PANTHER" id="PTHR42850">
    <property type="entry name" value="METALLOPHOSPHOESTERASE"/>
    <property type="match status" value="1"/>
</dbReference>
<dbReference type="GO" id="GO:0005737">
    <property type="term" value="C:cytoplasm"/>
    <property type="evidence" value="ECO:0007669"/>
    <property type="project" value="TreeGrafter"/>
</dbReference>
<reference evidence="2" key="1">
    <citation type="submission" date="2020-01" db="EMBL/GenBank/DDBJ databases">
        <authorList>
            <person name="Meier V. D."/>
            <person name="Meier V D."/>
        </authorList>
    </citation>
    <scope>NUCLEOTIDE SEQUENCE</scope>
    <source>
        <strain evidence="2">HLG_WM_MAG_02</strain>
    </source>
</reference>
<dbReference type="InterPro" id="IPR029052">
    <property type="entry name" value="Metallo-depent_PP-like"/>
</dbReference>
<organism evidence="2">
    <name type="scientific">uncultured Sulfurovum sp</name>
    <dbReference type="NCBI Taxonomy" id="269237"/>
    <lineage>
        <taxon>Bacteria</taxon>
        <taxon>Pseudomonadati</taxon>
        <taxon>Campylobacterota</taxon>
        <taxon>Epsilonproteobacteria</taxon>
        <taxon>Campylobacterales</taxon>
        <taxon>Sulfurovaceae</taxon>
        <taxon>Sulfurovum</taxon>
        <taxon>environmental samples</taxon>
    </lineage>
</organism>
<sequence>MAQNHHYIIGDVHGEYPMLLALIKKLPKNAKLIFVGDLVNRGRQSREVVAFARKHAHAVIKGNHEGYLLEHGKNILEALEKTDDADLGNLWNYIGGVQMLWSYKLLRRRKDDIFGIIRNHEDIAALKSDLAWIKALPLTLELGELTNYSLPVVISHGSIGDYWHLQESHPDMFEMHVLSNRVPPSKESPIFNIYGHEVVPTVVQGETFISLDTGCGKYHDGKLSAYCLETKEIFEVFK</sequence>
<dbReference type="SUPFAM" id="SSF56300">
    <property type="entry name" value="Metallo-dependent phosphatases"/>
    <property type="match status" value="1"/>
</dbReference>
<evidence type="ECO:0000313" key="2">
    <source>
        <dbReference type="EMBL" id="CAA6821323.1"/>
    </source>
</evidence>
<proteinExistence type="predicted"/>
<dbReference type="EMBL" id="CACVAZ010000141">
    <property type="protein sequence ID" value="CAA6821323.1"/>
    <property type="molecule type" value="Genomic_DNA"/>
</dbReference>
<dbReference type="GO" id="GO:0008803">
    <property type="term" value="F:bis(5'-nucleosyl)-tetraphosphatase (symmetrical) activity"/>
    <property type="evidence" value="ECO:0007669"/>
    <property type="project" value="TreeGrafter"/>
</dbReference>
<dbReference type="GO" id="GO:0016791">
    <property type="term" value="F:phosphatase activity"/>
    <property type="evidence" value="ECO:0007669"/>
    <property type="project" value="TreeGrafter"/>
</dbReference>